<feature type="signal peptide" evidence="1">
    <location>
        <begin position="1"/>
        <end position="24"/>
    </location>
</feature>
<gene>
    <name evidence="2" type="ORF">ACFO6Q_19160</name>
</gene>
<evidence type="ECO:0000313" key="2">
    <source>
        <dbReference type="EMBL" id="MFC4822449.1"/>
    </source>
</evidence>
<sequence>MQLKTMFSLALASALAFGSCAAFAADGTKALTPQQQRMKDCNAEAKTKALAGAERKTFMSACLKGETVAAAPAAKTTQQEKMKTCSTEAKTKSLKGADRKSFMSTCLKSDSTAAPAH</sequence>
<keyword evidence="3" id="KW-1185">Reference proteome</keyword>
<dbReference type="PROSITE" id="PS51257">
    <property type="entry name" value="PROKAR_LIPOPROTEIN"/>
    <property type="match status" value="1"/>
</dbReference>
<evidence type="ECO:0000313" key="3">
    <source>
        <dbReference type="Proteomes" id="UP001595886"/>
    </source>
</evidence>
<evidence type="ECO:0000256" key="1">
    <source>
        <dbReference type="SAM" id="SignalP"/>
    </source>
</evidence>
<dbReference type="Proteomes" id="UP001595886">
    <property type="component" value="Unassembled WGS sequence"/>
</dbReference>
<dbReference type="InterPro" id="IPR011690">
    <property type="entry name" value="P_starv_induced_PsiF"/>
</dbReference>
<protein>
    <submittedName>
        <fullName evidence="2">PsiF family protein</fullName>
    </submittedName>
</protein>
<accession>A0ABV9R0M7</accession>
<reference evidence="3" key="1">
    <citation type="journal article" date="2019" name="Int. J. Syst. Evol. Microbiol.">
        <title>The Global Catalogue of Microorganisms (GCM) 10K type strain sequencing project: providing services to taxonomists for standard genome sequencing and annotation.</title>
        <authorList>
            <consortium name="The Broad Institute Genomics Platform"/>
            <consortium name="The Broad Institute Genome Sequencing Center for Infectious Disease"/>
            <person name="Wu L."/>
            <person name="Ma J."/>
        </authorList>
    </citation>
    <scope>NUCLEOTIDE SEQUENCE [LARGE SCALE GENOMIC DNA]</scope>
    <source>
        <strain evidence="3">CCUG 30340</strain>
    </source>
</reference>
<keyword evidence="1" id="KW-0732">Signal</keyword>
<feature type="chain" id="PRO_5047264474" evidence="1">
    <location>
        <begin position="25"/>
        <end position="117"/>
    </location>
</feature>
<proteinExistence type="predicted"/>
<dbReference type="Pfam" id="PF07769">
    <property type="entry name" value="PsiF_repeat"/>
    <property type="match status" value="2"/>
</dbReference>
<dbReference type="RefSeq" id="WP_380022754.1">
    <property type="nucleotide sequence ID" value="NZ_JBHSHD010000017.1"/>
</dbReference>
<organism evidence="2 3">
    <name type="scientific">Dokdonella ginsengisoli</name>
    <dbReference type="NCBI Taxonomy" id="363846"/>
    <lineage>
        <taxon>Bacteria</taxon>
        <taxon>Pseudomonadati</taxon>
        <taxon>Pseudomonadota</taxon>
        <taxon>Gammaproteobacteria</taxon>
        <taxon>Lysobacterales</taxon>
        <taxon>Rhodanobacteraceae</taxon>
        <taxon>Dokdonella</taxon>
    </lineage>
</organism>
<name>A0ABV9R0M7_9GAMM</name>
<dbReference type="EMBL" id="JBHSHD010000017">
    <property type="protein sequence ID" value="MFC4822449.1"/>
    <property type="molecule type" value="Genomic_DNA"/>
</dbReference>
<comment type="caution">
    <text evidence="2">The sequence shown here is derived from an EMBL/GenBank/DDBJ whole genome shotgun (WGS) entry which is preliminary data.</text>
</comment>